<evidence type="ECO:0000313" key="2">
    <source>
        <dbReference type="Proteomes" id="UP000076023"/>
    </source>
</evidence>
<gene>
    <name evidence="1" type="ORF">TSACC_21048</name>
</gene>
<dbReference type="InterPro" id="IPR017853">
    <property type="entry name" value="GH"/>
</dbReference>
<dbReference type="SUPFAM" id="SSF51445">
    <property type="entry name" value="(Trans)glycosidases"/>
    <property type="match status" value="1"/>
</dbReference>
<evidence type="ECO:0000313" key="1">
    <source>
        <dbReference type="EMBL" id="GAT32649.1"/>
    </source>
</evidence>
<dbReference type="GO" id="GO:0016052">
    <property type="term" value="P:carbohydrate catabolic process"/>
    <property type="evidence" value="ECO:0007669"/>
    <property type="project" value="InterPro"/>
</dbReference>
<dbReference type="InterPro" id="IPR002252">
    <property type="entry name" value="Glyco_hydro_36"/>
</dbReference>
<dbReference type="Gene3D" id="2.70.98.60">
    <property type="entry name" value="alpha-galactosidase from lactobacil brevis"/>
    <property type="match status" value="1"/>
</dbReference>
<dbReference type="Pfam" id="PF02065">
    <property type="entry name" value="Melibiase"/>
    <property type="match status" value="1"/>
</dbReference>
<keyword evidence="2" id="KW-1185">Reference proteome</keyword>
<dbReference type="STRING" id="690879.TSACC_21048"/>
<reference evidence="2" key="1">
    <citation type="journal article" date="2017" name="Genome Announc.">
        <title>Draft Genome Sequence of Terrimicrobium sacchariphilum NM-5T, a Facultative Anaerobic Soil Bacterium of the Class Spartobacteria.</title>
        <authorList>
            <person name="Qiu Y.L."/>
            <person name="Tourlousse D.M."/>
            <person name="Matsuura N."/>
            <person name="Ohashi A."/>
            <person name="Sekiguchi Y."/>
        </authorList>
    </citation>
    <scope>NUCLEOTIDE SEQUENCE [LARGE SCALE GENOMIC DNA]</scope>
    <source>
        <strain evidence="2">NM-5</strain>
    </source>
</reference>
<dbReference type="EMBL" id="BDCO01000002">
    <property type="protein sequence ID" value="GAT32649.1"/>
    <property type="molecule type" value="Genomic_DNA"/>
</dbReference>
<dbReference type="InterPro" id="IPR038417">
    <property type="entry name" value="Alpga-gal_N_sf"/>
</dbReference>
<proteinExistence type="predicted"/>
<comment type="caution">
    <text evidence="1">The sequence shown here is derived from an EMBL/GenBank/DDBJ whole genome shotgun (WGS) entry which is preliminary data.</text>
</comment>
<dbReference type="CDD" id="cd14791">
    <property type="entry name" value="GH36"/>
    <property type="match status" value="1"/>
</dbReference>
<dbReference type="Gene3D" id="3.20.20.70">
    <property type="entry name" value="Aldolase class I"/>
    <property type="match status" value="1"/>
</dbReference>
<dbReference type="AlphaFoldDB" id="A0A146G4B1"/>
<organism evidence="1 2">
    <name type="scientific">Terrimicrobium sacchariphilum</name>
    <dbReference type="NCBI Taxonomy" id="690879"/>
    <lineage>
        <taxon>Bacteria</taxon>
        <taxon>Pseudomonadati</taxon>
        <taxon>Verrucomicrobiota</taxon>
        <taxon>Terrimicrobiia</taxon>
        <taxon>Terrimicrobiales</taxon>
        <taxon>Terrimicrobiaceae</taxon>
        <taxon>Terrimicrobium</taxon>
    </lineage>
</organism>
<dbReference type="InParanoid" id="A0A146G4B1"/>
<name>A0A146G4B1_TERSA</name>
<dbReference type="GO" id="GO:0004557">
    <property type="term" value="F:alpha-galactosidase activity"/>
    <property type="evidence" value="ECO:0007669"/>
    <property type="project" value="InterPro"/>
</dbReference>
<sequence>MELRLYPRSTSGLLVRKRRWVDDDPGLAAFPPQHRRIAASQLDQLAHCRLQGEAQPGGFSQGLSLRSTSPDVRFLRQQIKKSREGVIITTLLVKEPGVRIRHRLSWRKGDRYVEVSTSYRNHNAKPVALNLATSFSLGGLTPFHRGDAPGRLWIHRFRSYWSAEGRHERVSAESLHLERSWASNAVHSERFGQVGTMPVRGFAPFVAIEDSGAGVFWGAALAWGGSWQMECWRRDDNLCVSGGLADRDFGHWRKELHPGEEFITPPALLATSPVSLEDLCERLLPYQERRTFQPSPVEATLPIIFNEYCTTWGNPAHDHVLRLARAARDAGAEIFVIDAGWYKQPGISWQAGHGDWVDSPEFFPHGIAATARAIRELGLIPGLWFEIETCGERSQAFSEVGRLLHRDGQVLTVGRRRFWNLCDPDVLEYLGDRVIGLLRDAGFGYIKIDYNETLGIGCDGAESPGEGLRRQVVAIQDFIRRIRRELPGIIVENCASGGHRLEPSFMSLVDMGSFSDAHTGLEIPIIAANLQRLIPPSKSQIWAVYAPEDQRRQMLYKIAAGFLGRLCLSGPLDRADAAAKELLVQCRDLYRRAAPVIRSGTSRRYGPEVKCYRHPEGWQAVVRTSPDSDTALIVFHSFGHVGQAPVGVSLPAGWSVTEAICSGEPLTAKDGMLVWRPSGDFDAAVAFCQGVNQ</sequence>
<dbReference type="Proteomes" id="UP000076023">
    <property type="component" value="Unassembled WGS sequence"/>
</dbReference>
<dbReference type="InterPro" id="IPR013785">
    <property type="entry name" value="Aldolase_TIM"/>
</dbReference>
<accession>A0A146G4B1</accession>
<protein>
    <submittedName>
        <fullName evidence="1">Alpha-galactosidase</fullName>
    </submittedName>
</protein>
<dbReference type="PRINTS" id="PR00743">
    <property type="entry name" value="GLHYDRLASE36"/>
</dbReference>